<accession>A0A8D8AXZ9</accession>
<organism evidence="1">
    <name type="scientific">Culex pipiens</name>
    <name type="common">House mosquito</name>
    <dbReference type="NCBI Taxonomy" id="7175"/>
    <lineage>
        <taxon>Eukaryota</taxon>
        <taxon>Metazoa</taxon>
        <taxon>Ecdysozoa</taxon>
        <taxon>Arthropoda</taxon>
        <taxon>Hexapoda</taxon>
        <taxon>Insecta</taxon>
        <taxon>Pterygota</taxon>
        <taxon>Neoptera</taxon>
        <taxon>Endopterygota</taxon>
        <taxon>Diptera</taxon>
        <taxon>Nematocera</taxon>
        <taxon>Culicoidea</taxon>
        <taxon>Culicidae</taxon>
        <taxon>Culicinae</taxon>
        <taxon>Culicini</taxon>
        <taxon>Culex</taxon>
        <taxon>Culex</taxon>
    </lineage>
</organism>
<evidence type="ECO:0000313" key="1">
    <source>
        <dbReference type="EMBL" id="CAG6463773.1"/>
    </source>
</evidence>
<reference evidence="1" key="1">
    <citation type="submission" date="2021-05" db="EMBL/GenBank/DDBJ databases">
        <authorList>
            <person name="Alioto T."/>
            <person name="Alioto T."/>
            <person name="Gomez Garrido J."/>
        </authorList>
    </citation>
    <scope>NUCLEOTIDE SEQUENCE</scope>
</reference>
<protein>
    <submittedName>
        <fullName evidence="1">(northern house mosquito) hypothetical protein</fullName>
    </submittedName>
</protein>
<dbReference type="EMBL" id="HBUE01049570">
    <property type="protein sequence ID" value="CAG6463773.1"/>
    <property type="molecule type" value="Transcribed_RNA"/>
</dbReference>
<proteinExistence type="predicted"/>
<name>A0A8D8AXZ9_CULPI</name>
<dbReference type="AlphaFoldDB" id="A0A8D8AXZ9"/>
<sequence length="139" mass="15375">MLCLGLESRCYILNLLKTNYQLFAGYHDSLLQHNDVHSLAVAHYGLPTTLENIVVCAARVSIRLPSWPCCRPASSRYAPGPVHADCHESFCSPEVAFTGELKKSKDGFPGLRFLLSVHCRPLVAPLDFADLLLLLTYAC</sequence>
<dbReference type="EMBL" id="HBUE01049574">
    <property type="protein sequence ID" value="CAG6463775.1"/>
    <property type="molecule type" value="Transcribed_RNA"/>
</dbReference>